<dbReference type="InterPro" id="IPR018368">
    <property type="entry name" value="ClpA/B_CS1"/>
</dbReference>
<name>S3L2I5_TREMA</name>
<keyword evidence="3" id="KW-0067">ATP-binding</keyword>
<feature type="coiled-coil region" evidence="6">
    <location>
        <begin position="427"/>
        <end position="473"/>
    </location>
</feature>
<dbReference type="SMART" id="SM00382">
    <property type="entry name" value="AAA"/>
    <property type="match status" value="2"/>
</dbReference>
<dbReference type="PROSITE" id="PS00870">
    <property type="entry name" value="CLPAB_1"/>
    <property type="match status" value="1"/>
</dbReference>
<evidence type="ECO:0000259" key="7">
    <source>
        <dbReference type="PROSITE" id="PS50151"/>
    </source>
</evidence>
<keyword evidence="2" id="KW-0547">Nucleotide-binding</keyword>
<dbReference type="PRINTS" id="PR00300">
    <property type="entry name" value="CLPPROTEASEA"/>
</dbReference>
<dbReference type="HOGENOM" id="CLU_005070_4_1_12"/>
<dbReference type="GO" id="GO:0034605">
    <property type="term" value="P:cellular response to heat"/>
    <property type="evidence" value="ECO:0007669"/>
    <property type="project" value="TreeGrafter"/>
</dbReference>
<dbReference type="FunFam" id="3.40.50.300:FF:000010">
    <property type="entry name" value="Chaperone clpB 1, putative"/>
    <property type="match status" value="1"/>
</dbReference>
<dbReference type="eggNOG" id="COG0542">
    <property type="taxonomic scope" value="Bacteria"/>
</dbReference>
<dbReference type="InterPro" id="IPR003959">
    <property type="entry name" value="ATPase_AAA_core"/>
</dbReference>
<keyword evidence="10" id="KW-1185">Reference proteome</keyword>
<dbReference type="PROSITE" id="PS50151">
    <property type="entry name" value="UVR"/>
    <property type="match status" value="1"/>
</dbReference>
<evidence type="ECO:0000313" key="9">
    <source>
        <dbReference type="EMBL" id="EPF30999.1"/>
    </source>
</evidence>
<keyword evidence="4" id="KW-0143">Chaperone</keyword>
<dbReference type="STRING" id="1125699.HMPREF9194_01328"/>
<dbReference type="Pfam" id="PF07724">
    <property type="entry name" value="AAA_2"/>
    <property type="match status" value="1"/>
</dbReference>
<dbReference type="SUPFAM" id="SSF52540">
    <property type="entry name" value="P-loop containing nucleoside triphosphate hydrolases"/>
    <property type="match status" value="2"/>
</dbReference>
<dbReference type="Pfam" id="PF00004">
    <property type="entry name" value="AAA"/>
    <property type="match status" value="1"/>
</dbReference>
<comment type="caution">
    <text evidence="9">The sequence shown here is derived from an EMBL/GenBank/DDBJ whole genome shotgun (WGS) entry which is preliminary data.</text>
</comment>
<dbReference type="GO" id="GO:0005524">
    <property type="term" value="F:ATP binding"/>
    <property type="evidence" value="ECO:0007669"/>
    <property type="project" value="UniProtKB-KW"/>
</dbReference>
<dbReference type="Proteomes" id="UP000014541">
    <property type="component" value="Unassembled WGS sequence"/>
</dbReference>
<dbReference type="PATRIC" id="fig|1125699.3.peg.1342"/>
<dbReference type="InterPro" id="IPR001943">
    <property type="entry name" value="UVR_dom"/>
</dbReference>
<dbReference type="RefSeq" id="WP_016525610.1">
    <property type="nucleotide sequence ID" value="NZ_KE332518.1"/>
</dbReference>
<dbReference type="Gene3D" id="1.10.1780.10">
    <property type="entry name" value="Clp, N-terminal domain"/>
    <property type="match status" value="1"/>
</dbReference>
<dbReference type="InterPro" id="IPR001270">
    <property type="entry name" value="ClpA/B"/>
</dbReference>
<dbReference type="Pfam" id="PF10431">
    <property type="entry name" value="ClpB_D2-small"/>
    <property type="match status" value="1"/>
</dbReference>
<dbReference type="Pfam" id="PF02861">
    <property type="entry name" value="Clp_N"/>
    <property type="match status" value="1"/>
</dbReference>
<evidence type="ECO:0000256" key="1">
    <source>
        <dbReference type="ARBA" id="ARBA00022737"/>
    </source>
</evidence>
<keyword evidence="1 5" id="KW-0677">Repeat</keyword>
<dbReference type="GO" id="GO:0005737">
    <property type="term" value="C:cytoplasm"/>
    <property type="evidence" value="ECO:0007669"/>
    <property type="project" value="TreeGrafter"/>
</dbReference>
<dbReference type="Gene3D" id="4.10.860.10">
    <property type="entry name" value="UVR domain"/>
    <property type="match status" value="1"/>
</dbReference>
<dbReference type="Pfam" id="PF17871">
    <property type="entry name" value="AAA_lid_9"/>
    <property type="match status" value="1"/>
</dbReference>
<dbReference type="InterPro" id="IPR041546">
    <property type="entry name" value="ClpA/ClpB_AAA_lid"/>
</dbReference>
<dbReference type="FunFam" id="3.40.50.300:FF:000025">
    <property type="entry name" value="ATP-dependent Clp protease subunit"/>
    <property type="match status" value="1"/>
</dbReference>
<dbReference type="GO" id="GO:0016887">
    <property type="term" value="F:ATP hydrolysis activity"/>
    <property type="evidence" value="ECO:0007669"/>
    <property type="project" value="InterPro"/>
</dbReference>
<evidence type="ECO:0000256" key="2">
    <source>
        <dbReference type="ARBA" id="ARBA00022741"/>
    </source>
</evidence>
<reference evidence="9" key="1">
    <citation type="submission" date="2013-04" db="EMBL/GenBank/DDBJ databases">
        <title>The Genome Sequence of Treponema maltophilum ATCC 51939.</title>
        <authorList>
            <consortium name="The Broad Institute Genomics Platform"/>
            <person name="Earl A."/>
            <person name="Ward D."/>
            <person name="Feldgarden M."/>
            <person name="Gevers D."/>
            <person name="Leonetti C."/>
            <person name="Blanton J.M."/>
            <person name="Dewhirst F.E."/>
            <person name="Izard J."/>
            <person name="Walker B."/>
            <person name="Young S."/>
            <person name="Zeng Q."/>
            <person name="Gargeya S."/>
            <person name="Fitzgerald M."/>
            <person name="Haas B."/>
            <person name="Abouelleil A."/>
            <person name="Allen A.W."/>
            <person name="Alvarado L."/>
            <person name="Arachchi H.M."/>
            <person name="Berlin A.M."/>
            <person name="Chapman S.B."/>
            <person name="Gainer-Dewar J."/>
            <person name="Goldberg J."/>
            <person name="Griggs A."/>
            <person name="Gujja S."/>
            <person name="Hansen M."/>
            <person name="Howarth C."/>
            <person name="Imamovic A."/>
            <person name="Ireland A."/>
            <person name="Larimer J."/>
            <person name="McCowan C."/>
            <person name="Murphy C."/>
            <person name="Pearson M."/>
            <person name="Poon T.W."/>
            <person name="Priest M."/>
            <person name="Roberts A."/>
            <person name="Saif S."/>
            <person name="Shea T."/>
            <person name="Sisk P."/>
            <person name="Sykes S."/>
            <person name="Wortman J."/>
            <person name="Nusbaum C."/>
            <person name="Birren B."/>
        </authorList>
    </citation>
    <scope>NUCLEOTIDE SEQUENCE [LARGE SCALE GENOMIC DNA]</scope>
    <source>
        <strain evidence="9">ATCC 51939</strain>
    </source>
</reference>
<keyword evidence="6" id="KW-0175">Coiled coil</keyword>
<dbReference type="Gene3D" id="3.40.50.300">
    <property type="entry name" value="P-loop containing nucleotide triphosphate hydrolases"/>
    <property type="match status" value="2"/>
</dbReference>
<evidence type="ECO:0000256" key="4">
    <source>
        <dbReference type="ARBA" id="ARBA00023186"/>
    </source>
</evidence>
<evidence type="ECO:0000313" key="10">
    <source>
        <dbReference type="Proteomes" id="UP000014541"/>
    </source>
</evidence>
<proteinExistence type="predicted"/>
<protein>
    <recommendedName>
        <fullName evidence="11">Clp R domain-containing protein</fullName>
    </recommendedName>
</protein>
<dbReference type="PANTHER" id="PTHR11638:SF18">
    <property type="entry name" value="HEAT SHOCK PROTEIN 104"/>
    <property type="match status" value="1"/>
</dbReference>
<gene>
    <name evidence="9" type="ORF">HMPREF9194_01328</name>
</gene>
<dbReference type="Gene3D" id="1.10.8.60">
    <property type="match status" value="2"/>
</dbReference>
<dbReference type="CDD" id="cd19499">
    <property type="entry name" value="RecA-like_ClpB_Hsp104-like"/>
    <property type="match status" value="1"/>
</dbReference>
<evidence type="ECO:0000259" key="8">
    <source>
        <dbReference type="PROSITE" id="PS51903"/>
    </source>
</evidence>
<dbReference type="OrthoDB" id="9803641at2"/>
<sequence length="846" mass="93503">MIKGLSPRAQKVLTVFAQDEGKKTGAAELLPEHMLLALTKSASGLGYAVLQFLKINILAFQLALEQGIPMHASFSVFSEIPASRRLRTVVDMAAIESRSLRRDYVGTEHLLLGAIREEQSICAQFFQKAGITPDTVRRAVEAAAVQIPSSAYEKVFAGANVRPAHFAQGKSQQPSLLKEFGRDLTELAKNGALDPVVGRSAEIRRVIQILSRRGKNNPVLVGEPGVGKTAIVEGLASCIAEERVPSGLVGKRLLTLDLALVVAGTKYRGEFEERLKRIMKEIYEAKNIILFIDELHTVIGAGGAEGAMDAANMIKPALSRGELQCIGATTLKEYRKYFERDAALERRFQIVHVSEPSDEETRAILTGIKGRYEQFHGVTYADDVIESIVRFSKRYITDRFLPDKAIDLLDESGAMKKIQDDSRPSELAEIEKRIQTLTREKQLMVQEQDYEGAAKVRDQVHELRIELDLLGKQRKSDSEQNTVRVEDVCSVVAGMTGIPVEQLDSSETARLMNMEAELHKYVIGQDEAIGTVCSAVRRSRSGVSSAKRPLGSFIFLGPTGVGKTLLAKSLARFLFGSEDALIRVDMSDYMEKHNSSRLTGAPPGYVGYEEGGVLTEHVRKNPYSIVLLDEIEKAHPDIFNLLLQVLEEGELRDNLGHVVNFRNTLIIMTSNAGVRRISNENRLGFSVSDEAIMDYANIKADALNELKRILSPELLNRIDDTVVFTPLSEKEVAAVLELQINELSARLDERHVHISLSAKARSFLTAHGYEPAFGARPMRRLIQREIEDPLALKIISGECARGDTALIDAKKIKGADALFIRIKKGIPQIASVLPAETLSEPEPVRR</sequence>
<evidence type="ECO:0000256" key="6">
    <source>
        <dbReference type="SAM" id="Coils"/>
    </source>
</evidence>
<dbReference type="PANTHER" id="PTHR11638">
    <property type="entry name" value="ATP-DEPENDENT CLP PROTEASE"/>
    <property type="match status" value="1"/>
</dbReference>
<dbReference type="InterPro" id="IPR004176">
    <property type="entry name" value="Clp_R_N"/>
</dbReference>
<dbReference type="AlphaFoldDB" id="S3L2I5"/>
<dbReference type="PROSITE" id="PS51903">
    <property type="entry name" value="CLP_R"/>
    <property type="match status" value="1"/>
</dbReference>
<organism evidence="9 10">
    <name type="scientific">Treponema maltophilum ATCC 51939</name>
    <dbReference type="NCBI Taxonomy" id="1125699"/>
    <lineage>
        <taxon>Bacteria</taxon>
        <taxon>Pseudomonadati</taxon>
        <taxon>Spirochaetota</taxon>
        <taxon>Spirochaetia</taxon>
        <taxon>Spirochaetales</taxon>
        <taxon>Treponemataceae</taxon>
        <taxon>Treponema</taxon>
    </lineage>
</organism>
<evidence type="ECO:0008006" key="11">
    <source>
        <dbReference type="Google" id="ProtNLM"/>
    </source>
</evidence>
<dbReference type="SUPFAM" id="SSF81923">
    <property type="entry name" value="Double Clp-N motif"/>
    <property type="match status" value="1"/>
</dbReference>
<feature type="domain" description="Clp R" evidence="8">
    <location>
        <begin position="1"/>
        <end position="150"/>
    </location>
</feature>
<dbReference type="InterPro" id="IPR003593">
    <property type="entry name" value="AAA+_ATPase"/>
</dbReference>
<dbReference type="EMBL" id="ATFF01000006">
    <property type="protein sequence ID" value="EPF30999.1"/>
    <property type="molecule type" value="Genomic_DNA"/>
</dbReference>
<dbReference type="CDD" id="cd00009">
    <property type="entry name" value="AAA"/>
    <property type="match status" value="1"/>
</dbReference>
<evidence type="ECO:0000256" key="5">
    <source>
        <dbReference type="PROSITE-ProRule" id="PRU01251"/>
    </source>
</evidence>
<accession>S3L2I5</accession>
<feature type="domain" description="UVR" evidence="7">
    <location>
        <begin position="431"/>
        <end position="466"/>
    </location>
</feature>
<dbReference type="InterPro" id="IPR050130">
    <property type="entry name" value="ClpA_ClpB"/>
</dbReference>
<evidence type="ECO:0000256" key="3">
    <source>
        <dbReference type="ARBA" id="ARBA00022840"/>
    </source>
</evidence>
<dbReference type="InterPro" id="IPR036628">
    <property type="entry name" value="Clp_N_dom_sf"/>
</dbReference>
<dbReference type="SMART" id="SM01086">
    <property type="entry name" value="ClpB_D2-small"/>
    <property type="match status" value="1"/>
</dbReference>
<dbReference type="InterPro" id="IPR019489">
    <property type="entry name" value="Clp_ATPase_C"/>
</dbReference>
<dbReference type="InterPro" id="IPR027417">
    <property type="entry name" value="P-loop_NTPase"/>
</dbReference>